<gene>
    <name evidence="2" type="ordered locus">LLO_1261</name>
</gene>
<keyword evidence="1" id="KW-0472">Membrane</keyword>
<reference evidence="2 3" key="1">
    <citation type="journal article" date="2010" name="PLoS Genet.">
        <title>Analysis of the Legionella longbeachae genome and transcriptome uncovers unique strategies to cause Legionnaires' disease.</title>
        <authorList>
            <person name="Cazalet C."/>
            <person name="Gomez-Valero L."/>
            <person name="Rusniok C."/>
            <person name="Lomma M."/>
            <person name="Dervins-Ravault D."/>
            <person name="Newton H."/>
            <person name="Sansom F."/>
            <person name="Jarraud S."/>
            <person name="Zidane N."/>
            <person name="Ma L."/>
            <person name="Bouchier C."/>
            <person name="Etienne J."/>
            <person name="Hartland E."/>
            <person name="Buchrieser C."/>
        </authorList>
    </citation>
    <scope>NUCLEOTIDE SEQUENCE [LARGE SCALE GENOMIC DNA]</scope>
    <source>
        <strain evidence="2 3">NSW150</strain>
    </source>
</reference>
<dbReference type="eggNOG" id="COG1196">
    <property type="taxonomic scope" value="Bacteria"/>
</dbReference>
<protein>
    <recommendedName>
        <fullName evidence="4">Effector protein B, substrate of the Dot/Icm secretion system</fullName>
    </recommendedName>
</protein>
<dbReference type="EMBL" id="FN650140">
    <property type="protein sequence ID" value="CBJ11620.1"/>
    <property type="molecule type" value="Genomic_DNA"/>
</dbReference>
<dbReference type="HOGENOM" id="CLU_949270_0_0_6"/>
<evidence type="ECO:0000313" key="3">
    <source>
        <dbReference type="Proteomes" id="UP000001060"/>
    </source>
</evidence>
<accession>D3HRU1</accession>
<dbReference type="KEGG" id="llo:LLO_1261"/>
<keyword evidence="3" id="KW-1185">Reference proteome</keyword>
<organism evidence="2 3">
    <name type="scientific">Legionella longbeachae serogroup 1 (strain NSW150)</name>
    <dbReference type="NCBI Taxonomy" id="661367"/>
    <lineage>
        <taxon>Bacteria</taxon>
        <taxon>Pseudomonadati</taxon>
        <taxon>Pseudomonadota</taxon>
        <taxon>Gammaproteobacteria</taxon>
        <taxon>Legionellales</taxon>
        <taxon>Legionellaceae</taxon>
        <taxon>Legionella</taxon>
    </lineage>
</organism>
<feature type="transmembrane region" description="Helical" evidence="1">
    <location>
        <begin position="237"/>
        <end position="262"/>
    </location>
</feature>
<dbReference type="Proteomes" id="UP000001060">
    <property type="component" value="Chromosome"/>
</dbReference>
<evidence type="ECO:0000256" key="1">
    <source>
        <dbReference type="SAM" id="Phobius"/>
    </source>
</evidence>
<name>D3HRU1_LEGLN</name>
<proteinExistence type="predicted"/>
<dbReference type="AlphaFoldDB" id="D3HRU1"/>
<keyword evidence="1" id="KW-0812">Transmembrane</keyword>
<sequence length="293" mass="33784">MVLGGIVPAFTRLCKNVHISVAHNTVTLYVPKTVPWYSLYQQIMRSHYYDSTQSVLKPIWPLQIYNPFDPQDPFVKRLSPVKPVHRDNPDHEYYHDDALDKEITHFHMKFTRNISAQDFEVFLTILVEKDIIDRNEKEACFIAYIHASQDTVAKFYDELAVVQLKALALSEKAKTNPKMYQKAAEAAGELYDTLKNEARTYFNNKNVRSYELFRTNCKNAIKKASIELKNHRGWGDVLLNVTAAILGLGVFYAVALGINYAWTHGEHLFFHCDTDSIRKIKKLDEAQSALLRI</sequence>
<evidence type="ECO:0008006" key="4">
    <source>
        <dbReference type="Google" id="ProtNLM"/>
    </source>
</evidence>
<dbReference type="STRING" id="661367.LLO_1261"/>
<keyword evidence="1" id="KW-1133">Transmembrane helix</keyword>
<evidence type="ECO:0000313" key="2">
    <source>
        <dbReference type="EMBL" id="CBJ11620.1"/>
    </source>
</evidence>